<gene>
    <name evidence="2" type="ORF">ATK74_2147</name>
</gene>
<comment type="caution">
    <text evidence="2">The sequence shown here is derived from an EMBL/GenBank/DDBJ whole genome shotgun (WGS) entry which is preliminary data.</text>
</comment>
<proteinExistence type="predicted"/>
<sequence length="161" mass="17173">MLAAPFRAHVRRVLDQTGLPWPVIAGAGNLPPTLIRNLLFGRDGRHRTRLPATAARALLALDAERLLGQSRIWVPAEPAAVVITELLAAGCSPAALARYCRLSESELIGLLDAALCSRLTELLAQAARLQWHRSLQSVPGSPATTRPRRAAGVEVPAQASA</sequence>
<dbReference type="EMBL" id="PDJC01000001">
    <property type="protein sequence ID" value="PFG17574.1"/>
    <property type="molecule type" value="Genomic_DNA"/>
</dbReference>
<dbReference type="AlphaFoldDB" id="A0A2A9CT18"/>
<dbReference type="Proteomes" id="UP000226079">
    <property type="component" value="Unassembled WGS sequence"/>
</dbReference>
<evidence type="ECO:0000313" key="3">
    <source>
        <dbReference type="Proteomes" id="UP000226079"/>
    </source>
</evidence>
<protein>
    <submittedName>
        <fullName evidence="2">Uncharacterized protein</fullName>
    </submittedName>
</protein>
<keyword evidence="3" id="KW-1185">Reference proteome</keyword>
<name>A0A2A9CT18_9ACTN</name>
<evidence type="ECO:0000256" key="1">
    <source>
        <dbReference type="SAM" id="MobiDB-lite"/>
    </source>
</evidence>
<reference evidence="2 3" key="1">
    <citation type="submission" date="2017-10" db="EMBL/GenBank/DDBJ databases">
        <title>Sequencing the genomes of 1000 actinobacteria strains.</title>
        <authorList>
            <person name="Klenk H.-P."/>
        </authorList>
    </citation>
    <scope>NUCLEOTIDE SEQUENCE [LARGE SCALE GENOMIC DNA]</scope>
    <source>
        <strain evidence="2 3">DSM 15597</strain>
    </source>
</reference>
<accession>A0A2A9CT18</accession>
<feature type="region of interest" description="Disordered" evidence="1">
    <location>
        <begin position="137"/>
        <end position="161"/>
    </location>
</feature>
<evidence type="ECO:0000313" key="2">
    <source>
        <dbReference type="EMBL" id="PFG17574.1"/>
    </source>
</evidence>
<organism evidence="2 3">
    <name type="scientific">Propionicimonas paludicola</name>
    <dbReference type="NCBI Taxonomy" id="185243"/>
    <lineage>
        <taxon>Bacteria</taxon>
        <taxon>Bacillati</taxon>
        <taxon>Actinomycetota</taxon>
        <taxon>Actinomycetes</taxon>
        <taxon>Propionibacteriales</taxon>
        <taxon>Nocardioidaceae</taxon>
        <taxon>Propionicimonas</taxon>
    </lineage>
</organism>